<dbReference type="EMBL" id="EU559699">
    <property type="protein sequence ID" value="ACD50070.1"/>
    <property type="molecule type" value="Genomic_DNA"/>
</dbReference>
<proteinExistence type="predicted"/>
<organism evidence="1">
    <name type="scientific">uncultured crenarchaeote MCG</name>
    <dbReference type="NCBI Taxonomy" id="529375"/>
    <lineage>
        <taxon>Archaea</taxon>
        <taxon>Thermoproteota</taxon>
        <taxon>environmental samples</taxon>
    </lineage>
</organism>
<dbReference type="AlphaFoldDB" id="B2YI66"/>
<evidence type="ECO:0000313" key="1">
    <source>
        <dbReference type="EMBL" id="ACD50070.1"/>
    </source>
</evidence>
<sequence length="51" mass="5894">MLADLSYSNFLDKMILIACTFAKSIVKQEKIPTFYLLELWLIQKSLITAKV</sequence>
<name>B2YI66_9CREN</name>
<accession>B2YI66</accession>
<reference evidence="1" key="1">
    <citation type="journal article" date="2009" name="ISME J.">
        <title>An uncultivated crenarchaeota contains functional bacteriochlorophyll a synthase.</title>
        <authorList>
            <person name="Meng J."/>
            <person name="Wang F."/>
            <person name="Wang F."/>
            <person name="Zheng Y."/>
            <person name="Peng X."/>
            <person name="Zhou H."/>
            <person name="Xiao X."/>
        </authorList>
    </citation>
    <scope>NUCLEOTIDE SEQUENCE</scope>
</reference>
<protein>
    <submittedName>
        <fullName evidence="1">Uncharacterized protein</fullName>
    </submittedName>
</protein>